<accession>A0A1Y1Y439</accession>
<dbReference type="OrthoDB" id="2931622at2759"/>
<dbReference type="AlphaFoldDB" id="A0A1Y1Y439"/>
<keyword evidence="3" id="KW-1185">Reference proteome</keyword>
<name>A0A1Y1Y439_9PLEO</name>
<organism evidence="2 3">
    <name type="scientific">Clohesyomyces aquaticus</name>
    <dbReference type="NCBI Taxonomy" id="1231657"/>
    <lineage>
        <taxon>Eukaryota</taxon>
        <taxon>Fungi</taxon>
        <taxon>Dikarya</taxon>
        <taxon>Ascomycota</taxon>
        <taxon>Pezizomycotina</taxon>
        <taxon>Dothideomycetes</taxon>
        <taxon>Pleosporomycetidae</taxon>
        <taxon>Pleosporales</taxon>
        <taxon>Lindgomycetaceae</taxon>
        <taxon>Clohesyomyces</taxon>
    </lineage>
</organism>
<reference evidence="2 3" key="1">
    <citation type="submission" date="2016-07" db="EMBL/GenBank/DDBJ databases">
        <title>Pervasive Adenine N6-methylation of Active Genes in Fungi.</title>
        <authorList>
            <consortium name="DOE Joint Genome Institute"/>
            <person name="Mondo S.J."/>
            <person name="Dannebaum R.O."/>
            <person name="Kuo R.C."/>
            <person name="Labutti K."/>
            <person name="Haridas S."/>
            <person name="Kuo A."/>
            <person name="Salamov A."/>
            <person name="Ahrendt S.R."/>
            <person name="Lipzen A."/>
            <person name="Sullivan W."/>
            <person name="Andreopoulos W.B."/>
            <person name="Clum A."/>
            <person name="Lindquist E."/>
            <person name="Daum C."/>
            <person name="Ramamoorthy G.K."/>
            <person name="Gryganskyi A."/>
            <person name="Culley D."/>
            <person name="Magnuson J.K."/>
            <person name="James T.Y."/>
            <person name="O'Malley M.A."/>
            <person name="Stajich J.E."/>
            <person name="Spatafora J.W."/>
            <person name="Visel A."/>
            <person name="Grigoriev I.V."/>
        </authorList>
    </citation>
    <scope>NUCLEOTIDE SEQUENCE [LARGE SCALE GENOMIC DNA]</scope>
    <source>
        <strain evidence="2 3">CBS 115471</strain>
    </source>
</reference>
<feature type="compositionally biased region" description="Basic and acidic residues" evidence="1">
    <location>
        <begin position="321"/>
        <end position="335"/>
    </location>
</feature>
<gene>
    <name evidence="2" type="ORF">BCR34DRAFT_580893</name>
</gene>
<evidence type="ECO:0000313" key="3">
    <source>
        <dbReference type="Proteomes" id="UP000193144"/>
    </source>
</evidence>
<evidence type="ECO:0000313" key="2">
    <source>
        <dbReference type="EMBL" id="ORX92792.1"/>
    </source>
</evidence>
<sequence>MRKRMSALLGLASMSNPAGHPIVAAARSQPSKIDSLLRPFLSSQTFPQELELMMNDYVNTSATPGLHGDTSPHRPQWYYANSLLYGMLLGRAFTLLSTPTRPPRSLSDAENFPFKKLPAELRFQIYEYYKEDLAQRQGYWDVMTRIFVKALWSGPQPEEGSRYAAGVLLLSCGHALSLAAPLLRGRGRRWMWWDGEIKDPGYIWGWEELYSVVMKTANLPRGNTDINELRKRWEEAQQDGFFSSWVPGQVRDVEALTKRYEYVSKQVLEVMDLAREHLQADERDWTPPEMTVKFLNQLFEGNEEGRRVWEAKGITPGPFDVAHEEGEHESVGTGS</sequence>
<comment type="caution">
    <text evidence="2">The sequence shown here is derived from an EMBL/GenBank/DDBJ whole genome shotgun (WGS) entry which is preliminary data.</text>
</comment>
<protein>
    <submittedName>
        <fullName evidence="2">Uncharacterized protein</fullName>
    </submittedName>
</protein>
<dbReference type="Proteomes" id="UP000193144">
    <property type="component" value="Unassembled WGS sequence"/>
</dbReference>
<feature type="region of interest" description="Disordered" evidence="1">
    <location>
        <begin position="315"/>
        <end position="335"/>
    </location>
</feature>
<proteinExistence type="predicted"/>
<dbReference type="EMBL" id="MCFA01000370">
    <property type="protein sequence ID" value="ORX92792.1"/>
    <property type="molecule type" value="Genomic_DNA"/>
</dbReference>
<evidence type="ECO:0000256" key="1">
    <source>
        <dbReference type="SAM" id="MobiDB-lite"/>
    </source>
</evidence>